<reference evidence="3" key="1">
    <citation type="journal article" date="2017" name="Genome Biol.">
        <title>Comparative genomics reveals high biological diversity and specific adaptations in the industrially and medically important fungal genus Aspergillus.</title>
        <authorList>
            <person name="de Vries R.P."/>
            <person name="Riley R."/>
            <person name="Wiebenga A."/>
            <person name="Aguilar-Osorio G."/>
            <person name="Amillis S."/>
            <person name="Uchima C.A."/>
            <person name="Anderluh G."/>
            <person name="Asadollahi M."/>
            <person name="Askin M."/>
            <person name="Barry K."/>
            <person name="Battaglia E."/>
            <person name="Bayram O."/>
            <person name="Benocci T."/>
            <person name="Braus-Stromeyer S.A."/>
            <person name="Caldana C."/>
            <person name="Canovas D."/>
            <person name="Cerqueira G.C."/>
            <person name="Chen F."/>
            <person name="Chen W."/>
            <person name="Choi C."/>
            <person name="Clum A."/>
            <person name="Dos Santos R.A."/>
            <person name="Damasio A.R."/>
            <person name="Diallinas G."/>
            <person name="Emri T."/>
            <person name="Fekete E."/>
            <person name="Flipphi M."/>
            <person name="Freyberg S."/>
            <person name="Gallo A."/>
            <person name="Gournas C."/>
            <person name="Habgood R."/>
            <person name="Hainaut M."/>
            <person name="Harispe M.L."/>
            <person name="Henrissat B."/>
            <person name="Hilden K.S."/>
            <person name="Hope R."/>
            <person name="Hossain A."/>
            <person name="Karabika E."/>
            <person name="Karaffa L."/>
            <person name="Karanyi Z."/>
            <person name="Krasevec N."/>
            <person name="Kuo A."/>
            <person name="Kusch H."/>
            <person name="LaButti K."/>
            <person name="Lagendijk E.L."/>
            <person name="Lapidus A."/>
            <person name="Levasseur A."/>
            <person name="Lindquist E."/>
            <person name="Lipzen A."/>
            <person name="Logrieco A.F."/>
            <person name="MacCabe A."/>
            <person name="Maekelae M.R."/>
            <person name="Malavazi I."/>
            <person name="Melin P."/>
            <person name="Meyer V."/>
            <person name="Mielnichuk N."/>
            <person name="Miskei M."/>
            <person name="Molnar A.P."/>
            <person name="Mule G."/>
            <person name="Ngan C.Y."/>
            <person name="Orejas M."/>
            <person name="Orosz E."/>
            <person name="Ouedraogo J.P."/>
            <person name="Overkamp K.M."/>
            <person name="Park H.-S."/>
            <person name="Perrone G."/>
            <person name="Piumi F."/>
            <person name="Punt P.J."/>
            <person name="Ram A.F."/>
            <person name="Ramon A."/>
            <person name="Rauscher S."/>
            <person name="Record E."/>
            <person name="Riano-Pachon D.M."/>
            <person name="Robert V."/>
            <person name="Roehrig J."/>
            <person name="Ruller R."/>
            <person name="Salamov A."/>
            <person name="Salih N.S."/>
            <person name="Samson R.A."/>
            <person name="Sandor E."/>
            <person name="Sanguinetti M."/>
            <person name="Schuetze T."/>
            <person name="Sepcic K."/>
            <person name="Shelest E."/>
            <person name="Sherlock G."/>
            <person name="Sophianopoulou V."/>
            <person name="Squina F.M."/>
            <person name="Sun H."/>
            <person name="Susca A."/>
            <person name="Todd R.B."/>
            <person name="Tsang A."/>
            <person name="Unkles S.E."/>
            <person name="van de Wiele N."/>
            <person name="van Rossen-Uffink D."/>
            <person name="Oliveira J.V."/>
            <person name="Vesth T.C."/>
            <person name="Visser J."/>
            <person name="Yu J.-H."/>
            <person name="Zhou M."/>
            <person name="Andersen M.R."/>
            <person name="Archer D.B."/>
            <person name="Baker S.E."/>
            <person name="Benoit I."/>
            <person name="Brakhage A.A."/>
            <person name="Braus G.H."/>
            <person name="Fischer R."/>
            <person name="Frisvad J.C."/>
            <person name="Goldman G.H."/>
            <person name="Houbraken J."/>
            <person name="Oakley B."/>
            <person name="Pocsi I."/>
            <person name="Scazzocchio C."/>
            <person name="Seiboth B."/>
            <person name="vanKuyk P.A."/>
            <person name="Wortman J."/>
            <person name="Dyer P.S."/>
            <person name="Grigoriev I.V."/>
        </authorList>
    </citation>
    <scope>NUCLEOTIDE SEQUENCE [LARGE SCALE GENOMIC DNA]</scope>
    <source>
        <strain evidence="3">CBS 516.65</strain>
    </source>
</reference>
<proteinExistence type="predicted"/>
<dbReference type="VEuPathDB" id="FungiDB:ASPGLDRAFT_1213381"/>
<accession>A0A1L9VQV6</accession>
<evidence type="ECO:0000313" key="2">
    <source>
        <dbReference type="EMBL" id="OJJ86305.1"/>
    </source>
</evidence>
<dbReference type="RefSeq" id="XP_022402994.1">
    <property type="nucleotide sequence ID" value="XM_022540232.1"/>
</dbReference>
<evidence type="ECO:0000256" key="1">
    <source>
        <dbReference type="SAM" id="Phobius"/>
    </source>
</evidence>
<feature type="transmembrane region" description="Helical" evidence="1">
    <location>
        <begin position="87"/>
        <end position="108"/>
    </location>
</feature>
<dbReference type="EMBL" id="KV878892">
    <property type="protein sequence ID" value="OJJ86305.1"/>
    <property type="molecule type" value="Genomic_DNA"/>
</dbReference>
<keyword evidence="1" id="KW-0472">Membrane</keyword>
<sequence length="135" mass="14986">MLLRPQKGTIPFLSLQGGPQSSSTSMGPPVCDLYPLHKGWIHCICRLVGRIQLLYRYLPTTLGHQNSPNPGTSRLTSGLPSSLSLPFLSPFYCTPSLPFLFAFMLFVANQYAQFRCFDSHENPSSPPRGGLPVYR</sequence>
<dbReference type="AlphaFoldDB" id="A0A1L9VQV6"/>
<dbReference type="GeneID" id="34456493"/>
<protein>
    <submittedName>
        <fullName evidence="2">Uncharacterized protein</fullName>
    </submittedName>
</protein>
<organism evidence="2 3">
    <name type="scientific">Aspergillus glaucus CBS 516.65</name>
    <dbReference type="NCBI Taxonomy" id="1160497"/>
    <lineage>
        <taxon>Eukaryota</taxon>
        <taxon>Fungi</taxon>
        <taxon>Dikarya</taxon>
        <taxon>Ascomycota</taxon>
        <taxon>Pezizomycotina</taxon>
        <taxon>Eurotiomycetes</taxon>
        <taxon>Eurotiomycetidae</taxon>
        <taxon>Eurotiales</taxon>
        <taxon>Aspergillaceae</taxon>
        <taxon>Aspergillus</taxon>
        <taxon>Aspergillus subgen. Aspergillus</taxon>
    </lineage>
</organism>
<dbReference type="Proteomes" id="UP000184300">
    <property type="component" value="Unassembled WGS sequence"/>
</dbReference>
<keyword evidence="1" id="KW-1133">Transmembrane helix</keyword>
<keyword evidence="3" id="KW-1185">Reference proteome</keyword>
<gene>
    <name evidence="2" type="ORF">ASPGLDRAFT_1213381</name>
</gene>
<keyword evidence="1" id="KW-0812">Transmembrane</keyword>
<evidence type="ECO:0000313" key="3">
    <source>
        <dbReference type="Proteomes" id="UP000184300"/>
    </source>
</evidence>
<name>A0A1L9VQV6_ASPGL</name>